<evidence type="ECO:0000313" key="2">
    <source>
        <dbReference type="EMBL" id="GAA5808346.1"/>
    </source>
</evidence>
<gene>
    <name evidence="2" type="ORF">MFLAVUS_001736</name>
</gene>
<keyword evidence="1" id="KW-0472">Membrane</keyword>
<organism evidence="2 3">
    <name type="scientific">Mucor flavus</name>
    <dbReference type="NCBI Taxonomy" id="439312"/>
    <lineage>
        <taxon>Eukaryota</taxon>
        <taxon>Fungi</taxon>
        <taxon>Fungi incertae sedis</taxon>
        <taxon>Mucoromycota</taxon>
        <taxon>Mucoromycotina</taxon>
        <taxon>Mucoromycetes</taxon>
        <taxon>Mucorales</taxon>
        <taxon>Mucorineae</taxon>
        <taxon>Mucoraceae</taxon>
        <taxon>Mucor</taxon>
    </lineage>
</organism>
<name>A0ABP9YNA5_9FUNG</name>
<keyword evidence="3" id="KW-1185">Reference proteome</keyword>
<dbReference type="EMBL" id="BAABUK010000003">
    <property type="protein sequence ID" value="GAA5808346.1"/>
    <property type="molecule type" value="Genomic_DNA"/>
</dbReference>
<feature type="transmembrane region" description="Helical" evidence="1">
    <location>
        <begin position="38"/>
        <end position="59"/>
    </location>
</feature>
<protein>
    <submittedName>
        <fullName evidence="2">Uncharacterized protein</fullName>
    </submittedName>
</protein>
<evidence type="ECO:0000313" key="3">
    <source>
        <dbReference type="Proteomes" id="UP001473302"/>
    </source>
</evidence>
<keyword evidence="1" id="KW-0812">Transmembrane</keyword>
<evidence type="ECO:0000256" key="1">
    <source>
        <dbReference type="SAM" id="Phobius"/>
    </source>
</evidence>
<accession>A0ABP9YNA5</accession>
<sequence>MIIEWGLDTALVYNSNTGEKSVVTFRRAFLYVLHNDRIIGAIGILAAVVSVVVFIFLIYQLYLAGRGITTNEAFKWELVEESVNRGDLFKIVPVKPTSTTTALEEKNYLKRYNKNTKKEEHVQEKKIESFQEIENIYDKGFLGNLKEVFFPPNLA</sequence>
<proteinExistence type="predicted"/>
<reference evidence="2 3" key="1">
    <citation type="submission" date="2024-04" db="EMBL/GenBank/DDBJ databases">
        <title>genome sequences of Mucor flavus KT1a and Helicostylum pulchrum KT1b strains isolated from the surface of a dry-aged beef.</title>
        <authorList>
            <person name="Toyotome T."/>
            <person name="Hosono M."/>
            <person name="Torimaru M."/>
            <person name="Fukuda K."/>
            <person name="Mikami N."/>
        </authorList>
    </citation>
    <scope>NUCLEOTIDE SEQUENCE [LARGE SCALE GENOMIC DNA]</scope>
    <source>
        <strain evidence="2 3">KT1a</strain>
    </source>
</reference>
<keyword evidence="1" id="KW-1133">Transmembrane helix</keyword>
<dbReference type="Proteomes" id="UP001473302">
    <property type="component" value="Unassembled WGS sequence"/>
</dbReference>
<comment type="caution">
    <text evidence="2">The sequence shown here is derived from an EMBL/GenBank/DDBJ whole genome shotgun (WGS) entry which is preliminary data.</text>
</comment>